<dbReference type="Proteomes" id="UP001500325">
    <property type="component" value="Unassembled WGS sequence"/>
</dbReference>
<dbReference type="Gene3D" id="1.10.10.10">
    <property type="entry name" value="Winged helix-like DNA-binding domain superfamily/Winged helix DNA-binding domain"/>
    <property type="match status" value="1"/>
</dbReference>
<dbReference type="SUPFAM" id="SSF48452">
    <property type="entry name" value="TPR-like"/>
    <property type="match status" value="1"/>
</dbReference>
<dbReference type="RefSeq" id="WP_345382030.1">
    <property type="nucleotide sequence ID" value="NZ_BAABIC010000013.1"/>
</dbReference>
<dbReference type="SUPFAM" id="SSF52540">
    <property type="entry name" value="P-loop containing nucleoside triphosphate hydrolases"/>
    <property type="match status" value="1"/>
</dbReference>
<dbReference type="SMART" id="SM00421">
    <property type="entry name" value="HTH_LUXR"/>
    <property type="match status" value="1"/>
</dbReference>
<dbReference type="InterPro" id="IPR041664">
    <property type="entry name" value="AAA_16"/>
</dbReference>
<evidence type="ECO:0000256" key="1">
    <source>
        <dbReference type="ARBA" id="ARBA00022741"/>
    </source>
</evidence>
<dbReference type="Gene3D" id="3.40.50.300">
    <property type="entry name" value="P-loop containing nucleotide triphosphate hydrolases"/>
    <property type="match status" value="1"/>
</dbReference>
<dbReference type="PRINTS" id="PR00038">
    <property type="entry name" value="HTHLUXR"/>
</dbReference>
<dbReference type="SUPFAM" id="SSF46894">
    <property type="entry name" value="C-terminal effector domain of the bipartite response regulators"/>
    <property type="match status" value="1"/>
</dbReference>
<proteinExistence type="predicted"/>
<dbReference type="InterPro" id="IPR000792">
    <property type="entry name" value="Tscrpt_reg_LuxR_C"/>
</dbReference>
<reference evidence="5" key="1">
    <citation type="journal article" date="2019" name="Int. J. Syst. Evol. Microbiol.">
        <title>The Global Catalogue of Microorganisms (GCM) 10K type strain sequencing project: providing services to taxonomists for standard genome sequencing and annotation.</title>
        <authorList>
            <consortium name="The Broad Institute Genomics Platform"/>
            <consortium name="The Broad Institute Genome Sequencing Center for Infectious Disease"/>
            <person name="Wu L."/>
            <person name="Ma J."/>
        </authorList>
    </citation>
    <scope>NUCLEOTIDE SEQUENCE [LARGE SCALE GENOMIC DNA]</scope>
    <source>
        <strain evidence="5">JCM 18055</strain>
    </source>
</reference>
<protein>
    <submittedName>
        <fullName evidence="4">AAA family ATPase</fullName>
    </submittedName>
</protein>
<dbReference type="PROSITE" id="PS50043">
    <property type="entry name" value="HTH_LUXR_2"/>
    <property type="match status" value="1"/>
</dbReference>
<dbReference type="Gene3D" id="1.25.40.10">
    <property type="entry name" value="Tetratricopeptide repeat domain"/>
    <property type="match status" value="1"/>
</dbReference>
<evidence type="ECO:0000313" key="5">
    <source>
        <dbReference type="Proteomes" id="UP001500325"/>
    </source>
</evidence>
<comment type="caution">
    <text evidence="4">The sequence shown here is derived from an EMBL/GenBank/DDBJ whole genome shotgun (WGS) entry which is preliminary data.</text>
</comment>
<dbReference type="InterPro" id="IPR016032">
    <property type="entry name" value="Sig_transdc_resp-reg_C-effctor"/>
</dbReference>
<dbReference type="Pfam" id="PF00196">
    <property type="entry name" value="GerE"/>
    <property type="match status" value="1"/>
</dbReference>
<evidence type="ECO:0000313" key="4">
    <source>
        <dbReference type="EMBL" id="GAA4696987.1"/>
    </source>
</evidence>
<dbReference type="InterPro" id="IPR011990">
    <property type="entry name" value="TPR-like_helical_dom_sf"/>
</dbReference>
<dbReference type="CDD" id="cd06170">
    <property type="entry name" value="LuxR_C_like"/>
    <property type="match status" value="1"/>
</dbReference>
<feature type="domain" description="HTH luxR-type" evidence="3">
    <location>
        <begin position="841"/>
        <end position="906"/>
    </location>
</feature>
<keyword evidence="1" id="KW-0547">Nucleotide-binding</keyword>
<gene>
    <name evidence="4" type="ORF">GCM10023215_38890</name>
</gene>
<keyword evidence="5" id="KW-1185">Reference proteome</keyword>
<accession>A0ABP8WX26</accession>
<dbReference type="Pfam" id="PF13191">
    <property type="entry name" value="AAA_16"/>
    <property type="match status" value="1"/>
</dbReference>
<dbReference type="InterPro" id="IPR027417">
    <property type="entry name" value="P-loop_NTPase"/>
</dbReference>
<organism evidence="4 5">
    <name type="scientific">Pseudonocardia yuanmonensis</name>
    <dbReference type="NCBI Taxonomy" id="1095914"/>
    <lineage>
        <taxon>Bacteria</taxon>
        <taxon>Bacillati</taxon>
        <taxon>Actinomycetota</taxon>
        <taxon>Actinomycetes</taxon>
        <taxon>Pseudonocardiales</taxon>
        <taxon>Pseudonocardiaceae</taxon>
        <taxon>Pseudonocardia</taxon>
    </lineage>
</organism>
<keyword evidence="2" id="KW-0067">ATP-binding</keyword>
<dbReference type="InterPro" id="IPR036388">
    <property type="entry name" value="WH-like_DNA-bd_sf"/>
</dbReference>
<dbReference type="PROSITE" id="PS00622">
    <property type="entry name" value="HTH_LUXR_1"/>
    <property type="match status" value="1"/>
</dbReference>
<dbReference type="PANTHER" id="PTHR16305:SF35">
    <property type="entry name" value="TRANSCRIPTIONAL ACTIVATOR DOMAIN"/>
    <property type="match status" value="1"/>
</dbReference>
<evidence type="ECO:0000259" key="3">
    <source>
        <dbReference type="PROSITE" id="PS50043"/>
    </source>
</evidence>
<evidence type="ECO:0000256" key="2">
    <source>
        <dbReference type="ARBA" id="ARBA00022840"/>
    </source>
</evidence>
<dbReference type="Pfam" id="PF14559">
    <property type="entry name" value="TPR_19"/>
    <property type="match status" value="1"/>
</dbReference>
<sequence>MPAPRCPVVVGRAGELAAVRSALAATRFGRGSTTALLGPAGIGKSRLAREAAVAAEAWGIPVLTGRAVPNGDATAFRPIAEALLAGLRRHPGIDARPELGRLVPRWRADDQPDGSVLVLAEAVLRLLQDLAPDGLLLVLEDLHWADPETLAVVEFLADNTEHVALLLTARDEPDAVARLADTLARRDACTVRMLTPLTAAEIDAMIDACGIDTTIDAGDRQALHRRSAGLPLLVEELLGAEPGTVPRSVAESVRTRLAALPDDGRAALQAAAVLGERFDWRVLTDTVGLDETAALAVLRETIRSGVIDPGEQDEFRFRHALVRDAVLADLLPPERATWAAKALAAVRHRQPELDGPWCDVAADLALTAGDRAAAAEVLLEAGRRNLARGALQSAETTLRRAREVSDDPTAVDELLAEVLTSAGKTEEAAAISRRLLDAAPHAAAARVRLARVHVRAGRWAAAEAELRQVPAHGADGLRAMVVRATVALEDARPDDAAHLAAAAHERGPVDVRVDALLLLSRLARRSDLGEAEALALRAQTLAEQHGLAHAAARAAYERAIAGVQETLRVNLLAEARARVAALGDLAGVAVVDLQEAAIRNTRWETEEAIAAATRSITASRRLHLATLPKALVLDAAARAYLGEQAEAQLAEAQTLAPDDTHLRGEVAQVRAMWALDRGDDTAAHAHLDEAMTQFARRPDEVTGSPGVGLWLMTTVACDPGRTAAPEPPDPLTNRWNRGMARFAEAIARGRRGDRAGALTAFDEAEDTLRRPVDIGWHRLQARRLVATAALADGWGEPARWLAADLPQVEARGRERWAAVLRGQLRSAGVAVPRRTTTAVPTVLREKGVTSRESEVLALVAEGLDNREIAARLVLSVRTVEKHVERLLTKTGTARRPALVAEAVRLLGGRRDP</sequence>
<dbReference type="EMBL" id="BAABIC010000013">
    <property type="protein sequence ID" value="GAA4696987.1"/>
    <property type="molecule type" value="Genomic_DNA"/>
</dbReference>
<dbReference type="PANTHER" id="PTHR16305">
    <property type="entry name" value="TESTICULAR SOLUBLE ADENYLYL CYCLASE"/>
    <property type="match status" value="1"/>
</dbReference>
<name>A0ABP8WX26_9PSEU</name>